<organism evidence="1 2">
    <name type="scientific">Cercophora newfieldiana</name>
    <dbReference type="NCBI Taxonomy" id="92897"/>
    <lineage>
        <taxon>Eukaryota</taxon>
        <taxon>Fungi</taxon>
        <taxon>Dikarya</taxon>
        <taxon>Ascomycota</taxon>
        <taxon>Pezizomycotina</taxon>
        <taxon>Sordariomycetes</taxon>
        <taxon>Sordariomycetidae</taxon>
        <taxon>Sordariales</taxon>
        <taxon>Lasiosphaeriaceae</taxon>
        <taxon>Cercophora</taxon>
    </lineage>
</organism>
<evidence type="ECO:0000313" key="1">
    <source>
        <dbReference type="EMBL" id="KAK0651532.1"/>
    </source>
</evidence>
<name>A0AA40CUW1_9PEZI</name>
<protein>
    <submittedName>
        <fullName evidence="1">Uncharacterized protein</fullName>
    </submittedName>
</protein>
<dbReference type="AlphaFoldDB" id="A0AA40CUW1"/>
<proteinExistence type="predicted"/>
<comment type="caution">
    <text evidence="1">The sequence shown here is derived from an EMBL/GenBank/DDBJ whole genome shotgun (WGS) entry which is preliminary data.</text>
</comment>
<gene>
    <name evidence="1" type="ORF">B0T16DRAFT_81443</name>
</gene>
<sequence>MGLQSQLHDNLGVAKGPPYWVGGIWIRCMSITWACVRSSTSAYQKRPGEPAEGEDSCVVDVSGSCRSLGLWRTQSSSKGGQGNEGAWDHSRVKRAFRLPNPPPQSHLTRSKTDRLHSIVEIRGPIRSTLESWVFPRRDNVPSLHFASVALRFGLSGSRCTVGIMWRLSPLGSVADIICQMKAHYPPSCLESHTDVPPACSCLSDRQAVGV</sequence>
<keyword evidence="2" id="KW-1185">Reference proteome</keyword>
<dbReference type="EMBL" id="JAULSV010000002">
    <property type="protein sequence ID" value="KAK0651532.1"/>
    <property type="molecule type" value="Genomic_DNA"/>
</dbReference>
<reference evidence="1" key="1">
    <citation type="submission" date="2023-06" db="EMBL/GenBank/DDBJ databases">
        <title>Genome-scale phylogeny and comparative genomics of the fungal order Sordariales.</title>
        <authorList>
            <consortium name="Lawrence Berkeley National Laboratory"/>
            <person name="Hensen N."/>
            <person name="Bonometti L."/>
            <person name="Westerberg I."/>
            <person name="Brannstrom I.O."/>
            <person name="Guillou S."/>
            <person name="Cros-Aarteil S."/>
            <person name="Calhoun S."/>
            <person name="Haridas S."/>
            <person name="Kuo A."/>
            <person name="Mondo S."/>
            <person name="Pangilinan J."/>
            <person name="Riley R."/>
            <person name="Labutti K."/>
            <person name="Andreopoulos B."/>
            <person name="Lipzen A."/>
            <person name="Chen C."/>
            <person name="Yanf M."/>
            <person name="Daum C."/>
            <person name="Ng V."/>
            <person name="Clum A."/>
            <person name="Steindorff A."/>
            <person name="Ohm R."/>
            <person name="Martin F."/>
            <person name="Silar P."/>
            <person name="Natvig D."/>
            <person name="Lalanne C."/>
            <person name="Gautier V."/>
            <person name="Ament-Velasquez S.L."/>
            <person name="Kruys A."/>
            <person name="Hutchinson M.I."/>
            <person name="Powell A.J."/>
            <person name="Barry K."/>
            <person name="Miller A.N."/>
            <person name="Grigoriev I.V."/>
            <person name="Debuchy R."/>
            <person name="Gladieux P."/>
            <person name="Thoren M.H."/>
            <person name="Johannesson H."/>
        </authorList>
    </citation>
    <scope>NUCLEOTIDE SEQUENCE</scope>
    <source>
        <strain evidence="1">SMH2532-1</strain>
    </source>
</reference>
<evidence type="ECO:0000313" key="2">
    <source>
        <dbReference type="Proteomes" id="UP001174936"/>
    </source>
</evidence>
<dbReference type="Proteomes" id="UP001174936">
    <property type="component" value="Unassembled WGS sequence"/>
</dbReference>
<accession>A0AA40CUW1</accession>